<name>A0A9P8AWF7_9AGAR</name>
<comment type="caution">
    <text evidence="1">The sequence shown here is derived from an EMBL/GenBank/DDBJ whole genome shotgun (WGS) entry which is preliminary data.</text>
</comment>
<gene>
    <name evidence="1" type="ORF">BT62DRAFT_1001395</name>
</gene>
<dbReference type="Proteomes" id="UP000812287">
    <property type="component" value="Unassembled WGS sequence"/>
</dbReference>
<dbReference type="AlphaFoldDB" id="A0A9P8AWF7"/>
<evidence type="ECO:0000313" key="1">
    <source>
        <dbReference type="EMBL" id="KAG7450589.1"/>
    </source>
</evidence>
<reference evidence="1" key="1">
    <citation type="submission" date="2020-11" db="EMBL/GenBank/DDBJ databases">
        <title>Adaptations for nitrogen fixation in a non-lichenized fungal sporocarp promotes dispersal by wood-feeding termites.</title>
        <authorList>
            <consortium name="DOE Joint Genome Institute"/>
            <person name="Koch R.A."/>
            <person name="Yoon G."/>
            <person name="Arayal U."/>
            <person name="Lail K."/>
            <person name="Amirebrahimi M."/>
            <person name="Labutti K."/>
            <person name="Lipzen A."/>
            <person name="Riley R."/>
            <person name="Barry K."/>
            <person name="Henrissat B."/>
            <person name="Grigoriev I.V."/>
            <person name="Herr J.R."/>
            <person name="Aime M.C."/>
        </authorList>
    </citation>
    <scope>NUCLEOTIDE SEQUENCE</scope>
    <source>
        <strain evidence="1">MCA 3950</strain>
    </source>
</reference>
<dbReference type="GeneID" id="66099021"/>
<evidence type="ECO:0000313" key="2">
    <source>
        <dbReference type="Proteomes" id="UP000812287"/>
    </source>
</evidence>
<sequence length="152" mass="17355">MRLQAVRLLSPPPSQNKLSEISLWSDKLSSTIRRTWKASGRPARQQSGTRFRAATSVDEENSWLHLITRRAQGSLNLGKWAQPVDLGYLQLINSLTGYHRSPRNQRKVQDAMIRPSVIEYSRGFADMEANVLFSNDKFGARRERSLDGKSHF</sequence>
<accession>A0A9P8AWF7</accession>
<dbReference type="RefSeq" id="XP_043044089.1">
    <property type="nucleotide sequence ID" value="XM_043176734.1"/>
</dbReference>
<dbReference type="EMBL" id="MU250526">
    <property type="protein sequence ID" value="KAG7450589.1"/>
    <property type="molecule type" value="Genomic_DNA"/>
</dbReference>
<keyword evidence="2" id="KW-1185">Reference proteome</keyword>
<protein>
    <submittedName>
        <fullName evidence="1">Uncharacterized protein</fullName>
    </submittedName>
</protein>
<proteinExistence type="predicted"/>
<organism evidence="1 2">
    <name type="scientific">Guyanagaster necrorhizus</name>
    <dbReference type="NCBI Taxonomy" id="856835"/>
    <lineage>
        <taxon>Eukaryota</taxon>
        <taxon>Fungi</taxon>
        <taxon>Dikarya</taxon>
        <taxon>Basidiomycota</taxon>
        <taxon>Agaricomycotina</taxon>
        <taxon>Agaricomycetes</taxon>
        <taxon>Agaricomycetidae</taxon>
        <taxon>Agaricales</taxon>
        <taxon>Marasmiineae</taxon>
        <taxon>Physalacriaceae</taxon>
        <taxon>Guyanagaster</taxon>
    </lineage>
</organism>